<reference evidence="2" key="2">
    <citation type="submission" date="2019-10" db="EMBL/GenBank/DDBJ databases">
        <title>A de novo genome assembly of a pear dwarfing rootstock.</title>
        <authorList>
            <person name="Wang F."/>
            <person name="Wang J."/>
            <person name="Li S."/>
            <person name="Zhang Y."/>
            <person name="Fang M."/>
            <person name="Ma L."/>
            <person name="Zhao Y."/>
            <person name="Jiang S."/>
        </authorList>
    </citation>
    <scope>NUCLEOTIDE SEQUENCE [LARGE SCALE GENOMIC DNA]</scope>
</reference>
<name>A0A5N5FVA7_9ROSA</name>
<reference evidence="1 2" key="3">
    <citation type="submission" date="2019-11" db="EMBL/GenBank/DDBJ databases">
        <title>A de novo genome assembly of a pear dwarfing rootstock.</title>
        <authorList>
            <person name="Wang F."/>
            <person name="Wang J."/>
            <person name="Li S."/>
            <person name="Zhang Y."/>
            <person name="Fang M."/>
            <person name="Ma L."/>
            <person name="Zhao Y."/>
            <person name="Jiang S."/>
        </authorList>
    </citation>
    <scope>NUCLEOTIDE SEQUENCE [LARGE SCALE GENOMIC DNA]</scope>
    <source>
        <strain evidence="1">S2</strain>
        <tissue evidence="1">Leaf</tissue>
    </source>
</reference>
<proteinExistence type="predicted"/>
<comment type="caution">
    <text evidence="1">The sequence shown here is derived from an EMBL/GenBank/DDBJ whole genome shotgun (WGS) entry which is preliminary data.</text>
</comment>
<gene>
    <name evidence="1" type="ORF">D8674_006544</name>
</gene>
<evidence type="ECO:0000313" key="1">
    <source>
        <dbReference type="EMBL" id="KAB2606827.1"/>
    </source>
</evidence>
<dbReference type="AlphaFoldDB" id="A0A5N5FVA7"/>
<sequence>MSATLLQFLTQYGEAVDLTMELRKLFNNVIAKMMLGNFKGSSVKAETRKLGLWDLRRELKTLIGDIRQLRKKNLKNAGGNVEEEVKNCLIFCLICWKKGVVRLRRGQICRDSHQGFNHGT</sequence>
<dbReference type="EMBL" id="SMOL01000559">
    <property type="protein sequence ID" value="KAB2606827.1"/>
    <property type="molecule type" value="Genomic_DNA"/>
</dbReference>
<protein>
    <submittedName>
        <fullName evidence="1">Licodione synthase-like</fullName>
    </submittedName>
</protein>
<evidence type="ECO:0000313" key="2">
    <source>
        <dbReference type="Proteomes" id="UP000327157"/>
    </source>
</evidence>
<keyword evidence="2" id="KW-1185">Reference proteome</keyword>
<dbReference type="Proteomes" id="UP000327157">
    <property type="component" value="Chromosome 11"/>
</dbReference>
<organism evidence="1 2">
    <name type="scientific">Pyrus ussuriensis x Pyrus communis</name>
    <dbReference type="NCBI Taxonomy" id="2448454"/>
    <lineage>
        <taxon>Eukaryota</taxon>
        <taxon>Viridiplantae</taxon>
        <taxon>Streptophyta</taxon>
        <taxon>Embryophyta</taxon>
        <taxon>Tracheophyta</taxon>
        <taxon>Spermatophyta</taxon>
        <taxon>Magnoliopsida</taxon>
        <taxon>eudicotyledons</taxon>
        <taxon>Gunneridae</taxon>
        <taxon>Pentapetalae</taxon>
        <taxon>rosids</taxon>
        <taxon>fabids</taxon>
        <taxon>Rosales</taxon>
        <taxon>Rosaceae</taxon>
        <taxon>Amygdaloideae</taxon>
        <taxon>Maleae</taxon>
        <taxon>Pyrus</taxon>
    </lineage>
</organism>
<reference evidence="1 2" key="1">
    <citation type="submission" date="2019-09" db="EMBL/GenBank/DDBJ databases">
        <authorList>
            <person name="Ou C."/>
        </authorList>
    </citation>
    <scope>NUCLEOTIDE SEQUENCE [LARGE SCALE GENOMIC DNA]</scope>
    <source>
        <strain evidence="1">S2</strain>
        <tissue evidence="1">Leaf</tissue>
    </source>
</reference>
<accession>A0A5N5FVA7</accession>